<dbReference type="EMBL" id="QDKM01000001">
    <property type="protein sequence ID" value="PVH30660.1"/>
    <property type="molecule type" value="Genomic_DNA"/>
</dbReference>
<dbReference type="SUPFAM" id="SSF46689">
    <property type="entry name" value="Homeodomain-like"/>
    <property type="match status" value="1"/>
</dbReference>
<dbReference type="InterPro" id="IPR001647">
    <property type="entry name" value="HTH_TetR"/>
</dbReference>
<dbReference type="Proteomes" id="UP000245911">
    <property type="component" value="Unassembled WGS sequence"/>
</dbReference>
<feature type="domain" description="HTH tetR-type" evidence="2">
    <location>
        <begin position="22"/>
        <end position="66"/>
    </location>
</feature>
<keyword evidence="4" id="KW-1185">Reference proteome</keyword>
<name>A0A2T8HZ00_9RHOB</name>
<dbReference type="Gene3D" id="1.10.357.10">
    <property type="entry name" value="Tetracycline Repressor, domain 2"/>
    <property type="match status" value="1"/>
</dbReference>
<organism evidence="3 4">
    <name type="scientific">Pararhodobacter oceanensis</name>
    <dbReference type="NCBI Taxonomy" id="2172121"/>
    <lineage>
        <taxon>Bacteria</taxon>
        <taxon>Pseudomonadati</taxon>
        <taxon>Pseudomonadota</taxon>
        <taxon>Alphaproteobacteria</taxon>
        <taxon>Rhodobacterales</taxon>
        <taxon>Paracoccaceae</taxon>
        <taxon>Pararhodobacter</taxon>
    </lineage>
</organism>
<evidence type="ECO:0000313" key="3">
    <source>
        <dbReference type="EMBL" id="PVH30660.1"/>
    </source>
</evidence>
<accession>A0A2T8HZ00</accession>
<dbReference type="Pfam" id="PF00440">
    <property type="entry name" value="TetR_N"/>
    <property type="match status" value="1"/>
</dbReference>
<evidence type="ECO:0000313" key="4">
    <source>
        <dbReference type="Proteomes" id="UP000245911"/>
    </source>
</evidence>
<evidence type="ECO:0000259" key="2">
    <source>
        <dbReference type="Pfam" id="PF00440"/>
    </source>
</evidence>
<evidence type="ECO:0000256" key="1">
    <source>
        <dbReference type="ARBA" id="ARBA00023125"/>
    </source>
</evidence>
<reference evidence="3 4" key="1">
    <citation type="submission" date="2018-04" db="EMBL/GenBank/DDBJ databases">
        <title>Pararhodobacter oceanense sp. nov., isolated from marine intertidal sediment.</title>
        <authorList>
            <person name="Wang X.-L."/>
            <person name="Du Z.-J."/>
        </authorList>
    </citation>
    <scope>NUCLEOTIDE SEQUENCE [LARGE SCALE GENOMIC DNA]</scope>
    <source>
        <strain evidence="3 4">AM505</strain>
    </source>
</reference>
<dbReference type="GO" id="GO:0003677">
    <property type="term" value="F:DNA binding"/>
    <property type="evidence" value="ECO:0007669"/>
    <property type="project" value="UniProtKB-KW"/>
</dbReference>
<dbReference type="RefSeq" id="WP_116557080.1">
    <property type="nucleotide sequence ID" value="NZ_QDKM01000001.1"/>
</dbReference>
<protein>
    <recommendedName>
        <fullName evidence="2">HTH tetR-type domain-containing protein</fullName>
    </recommendedName>
</protein>
<sequence length="215" mass="24755">MRMGRVLGNAKKNSHLIHDDWIRAARGILISDGVGGLSLRRIAAVLEATTGAFYWQFANLEALLADLREDWRRRNSAAFDRVFGDPDLDGFGRYLGYVRILLREDEYDPKYDSAMRDWAHSCEKSHAVVTEVDARRVAQLEGLFTELGFNSRSARVRAMMTYFHQSGYYQMNIDETQEERLANIPYYAEIMVGPGFFPPELRGETLRRMIFDDAE</sequence>
<dbReference type="AlphaFoldDB" id="A0A2T8HZ00"/>
<gene>
    <name evidence="3" type="ORF">DDE20_03840</name>
</gene>
<dbReference type="InterPro" id="IPR009057">
    <property type="entry name" value="Homeodomain-like_sf"/>
</dbReference>
<proteinExistence type="predicted"/>
<keyword evidence="1" id="KW-0238">DNA-binding</keyword>
<comment type="caution">
    <text evidence="3">The sequence shown here is derived from an EMBL/GenBank/DDBJ whole genome shotgun (WGS) entry which is preliminary data.</text>
</comment>
<dbReference type="OrthoDB" id="3218408at2"/>